<protein>
    <submittedName>
        <fullName evidence="1">Uncharacterized protein</fullName>
    </submittedName>
</protein>
<proteinExistence type="predicted"/>
<dbReference type="AlphaFoldDB" id="A0A9E7JPJ6"/>
<dbReference type="OrthoDB" id="1699369at2759"/>
<sequence length="57" mass="6397">MAWLSRRILHQPSTDDVKDESRGRRNQKAKIEVLLGKTESLDESIAAAAEESGCGRW</sequence>
<evidence type="ECO:0000313" key="2">
    <source>
        <dbReference type="Proteomes" id="UP001055439"/>
    </source>
</evidence>
<dbReference type="EMBL" id="CP097504">
    <property type="protein sequence ID" value="URD88693.1"/>
    <property type="molecule type" value="Genomic_DNA"/>
</dbReference>
<evidence type="ECO:0000313" key="1">
    <source>
        <dbReference type="EMBL" id="URD88693.1"/>
    </source>
</evidence>
<dbReference type="Gene3D" id="3.30.110.20">
    <property type="entry name" value="Alba-like domain"/>
    <property type="match status" value="1"/>
</dbReference>
<keyword evidence="2" id="KW-1185">Reference proteome</keyword>
<reference evidence="1" key="1">
    <citation type="submission" date="2022-05" db="EMBL/GenBank/DDBJ databases">
        <title>The Musa troglodytarum L. genome provides insights into the mechanism of non-climacteric behaviour and enrichment of carotenoids.</title>
        <authorList>
            <person name="Wang J."/>
        </authorList>
    </citation>
    <scope>NUCLEOTIDE SEQUENCE</scope>
    <source>
        <tissue evidence="1">Leaf</tissue>
    </source>
</reference>
<accession>A0A9E7JPJ6</accession>
<name>A0A9E7JPJ6_9LILI</name>
<dbReference type="Proteomes" id="UP001055439">
    <property type="component" value="Chromosome 2"/>
</dbReference>
<dbReference type="InterPro" id="IPR036882">
    <property type="entry name" value="Alba-like_dom_sf"/>
</dbReference>
<dbReference type="GO" id="GO:0003676">
    <property type="term" value="F:nucleic acid binding"/>
    <property type="evidence" value="ECO:0007669"/>
    <property type="project" value="InterPro"/>
</dbReference>
<gene>
    <name evidence="1" type="ORF">MUK42_32909</name>
</gene>
<organism evidence="1 2">
    <name type="scientific">Musa troglodytarum</name>
    <name type="common">fe'i banana</name>
    <dbReference type="NCBI Taxonomy" id="320322"/>
    <lineage>
        <taxon>Eukaryota</taxon>
        <taxon>Viridiplantae</taxon>
        <taxon>Streptophyta</taxon>
        <taxon>Embryophyta</taxon>
        <taxon>Tracheophyta</taxon>
        <taxon>Spermatophyta</taxon>
        <taxon>Magnoliopsida</taxon>
        <taxon>Liliopsida</taxon>
        <taxon>Zingiberales</taxon>
        <taxon>Musaceae</taxon>
        <taxon>Musa</taxon>
    </lineage>
</organism>